<keyword evidence="2" id="KW-1185">Reference proteome</keyword>
<dbReference type="EMBL" id="JARKIB010000018">
    <property type="protein sequence ID" value="KAJ7769301.1"/>
    <property type="molecule type" value="Genomic_DNA"/>
</dbReference>
<feature type="non-terminal residue" evidence="1">
    <location>
        <position position="1"/>
    </location>
</feature>
<dbReference type="AlphaFoldDB" id="A0AAD7JSF7"/>
<sequence length="109" mass="11809">LHQQLKNPDFVDKIDYVPYRQFDALMVGGEFAPDTIVADPSTHSATFVPLMAGSDKTTLSMAIGHQEYHPVYQSPGVLTGVARGSHGNGVLPVAFLPIPKSNLYLSSRL</sequence>
<name>A0AAD7JSF7_9AGAR</name>
<dbReference type="InterPro" id="IPR041078">
    <property type="entry name" value="Plavaka"/>
</dbReference>
<accession>A0AAD7JSF7</accession>
<evidence type="ECO:0000313" key="1">
    <source>
        <dbReference type="EMBL" id="KAJ7769301.1"/>
    </source>
</evidence>
<evidence type="ECO:0000313" key="2">
    <source>
        <dbReference type="Proteomes" id="UP001215598"/>
    </source>
</evidence>
<dbReference type="Pfam" id="PF18759">
    <property type="entry name" value="Plavaka"/>
    <property type="match status" value="1"/>
</dbReference>
<reference evidence="1" key="1">
    <citation type="submission" date="2023-03" db="EMBL/GenBank/DDBJ databases">
        <title>Massive genome expansion in bonnet fungi (Mycena s.s.) driven by repeated elements and novel gene families across ecological guilds.</title>
        <authorList>
            <consortium name="Lawrence Berkeley National Laboratory"/>
            <person name="Harder C.B."/>
            <person name="Miyauchi S."/>
            <person name="Viragh M."/>
            <person name="Kuo A."/>
            <person name="Thoen E."/>
            <person name="Andreopoulos B."/>
            <person name="Lu D."/>
            <person name="Skrede I."/>
            <person name="Drula E."/>
            <person name="Henrissat B."/>
            <person name="Morin E."/>
            <person name="Kohler A."/>
            <person name="Barry K."/>
            <person name="LaButti K."/>
            <person name="Morin E."/>
            <person name="Salamov A."/>
            <person name="Lipzen A."/>
            <person name="Mereny Z."/>
            <person name="Hegedus B."/>
            <person name="Baldrian P."/>
            <person name="Stursova M."/>
            <person name="Weitz H."/>
            <person name="Taylor A."/>
            <person name="Grigoriev I.V."/>
            <person name="Nagy L.G."/>
            <person name="Martin F."/>
            <person name="Kauserud H."/>
        </authorList>
    </citation>
    <scope>NUCLEOTIDE SEQUENCE</scope>
    <source>
        <strain evidence="1">CBHHK182m</strain>
    </source>
</reference>
<gene>
    <name evidence="1" type="ORF">B0H16DRAFT_1307410</name>
</gene>
<protein>
    <submittedName>
        <fullName evidence="1">Uncharacterized protein</fullName>
    </submittedName>
</protein>
<comment type="caution">
    <text evidence="1">The sequence shown here is derived from an EMBL/GenBank/DDBJ whole genome shotgun (WGS) entry which is preliminary data.</text>
</comment>
<organism evidence="1 2">
    <name type="scientific">Mycena metata</name>
    <dbReference type="NCBI Taxonomy" id="1033252"/>
    <lineage>
        <taxon>Eukaryota</taxon>
        <taxon>Fungi</taxon>
        <taxon>Dikarya</taxon>
        <taxon>Basidiomycota</taxon>
        <taxon>Agaricomycotina</taxon>
        <taxon>Agaricomycetes</taxon>
        <taxon>Agaricomycetidae</taxon>
        <taxon>Agaricales</taxon>
        <taxon>Marasmiineae</taxon>
        <taxon>Mycenaceae</taxon>
        <taxon>Mycena</taxon>
    </lineage>
</organism>
<proteinExistence type="predicted"/>
<dbReference type="Proteomes" id="UP001215598">
    <property type="component" value="Unassembled WGS sequence"/>
</dbReference>